<keyword evidence="2" id="KW-1133">Transmembrane helix</keyword>
<dbReference type="PANTHER" id="PTHR46875:SF3">
    <property type="entry name" value="CD40 MOLECULE, TNF RECEPTOR SUPERFAMILY MEMBER 5"/>
    <property type="match status" value="1"/>
</dbReference>
<feature type="compositionally biased region" description="Polar residues" evidence="1">
    <location>
        <begin position="274"/>
        <end position="295"/>
    </location>
</feature>
<dbReference type="GO" id="GO:0002768">
    <property type="term" value="P:immune response-regulating cell surface receptor signaling pathway"/>
    <property type="evidence" value="ECO:0007669"/>
    <property type="project" value="TreeGrafter"/>
</dbReference>
<accession>A0A437D8X8</accession>
<dbReference type="OMA" id="QTHDTVC"/>
<dbReference type="GO" id="GO:0035631">
    <property type="term" value="C:CD40 receptor complex"/>
    <property type="evidence" value="ECO:0007669"/>
    <property type="project" value="TreeGrafter"/>
</dbReference>
<dbReference type="Proteomes" id="UP000283210">
    <property type="component" value="Chromosome 7"/>
</dbReference>
<dbReference type="EMBL" id="CM012443">
    <property type="protein sequence ID" value="RVE71049.1"/>
    <property type="molecule type" value="Genomic_DNA"/>
</dbReference>
<keyword evidence="2" id="KW-0472">Membrane</keyword>
<evidence type="ECO:0000313" key="6">
    <source>
        <dbReference type="Proteomes" id="UP000283210"/>
    </source>
</evidence>
<evidence type="ECO:0000313" key="5">
    <source>
        <dbReference type="EMBL" id="RVE71049.1"/>
    </source>
</evidence>
<dbReference type="OrthoDB" id="10031141at2759"/>
<feature type="region of interest" description="Disordered" evidence="1">
    <location>
        <begin position="274"/>
        <end position="301"/>
    </location>
</feature>
<dbReference type="InterPro" id="IPR001368">
    <property type="entry name" value="TNFR/NGFR_Cys_rich_reg"/>
</dbReference>
<proteinExistence type="predicted"/>
<dbReference type="AlphaFoldDB" id="A0A437D8X8"/>
<protein>
    <recommendedName>
        <fullName evidence="4">TNFR-Cys domain-containing protein</fullName>
    </recommendedName>
</protein>
<dbReference type="GO" id="GO:0042615">
    <property type="term" value="F:CD154 receptor binding"/>
    <property type="evidence" value="ECO:0007669"/>
    <property type="project" value="Ensembl"/>
</dbReference>
<feature type="chain" id="PRO_5019465597" description="TNFR-Cys domain-containing protein" evidence="3">
    <location>
        <begin position="19"/>
        <end position="301"/>
    </location>
</feature>
<keyword evidence="2" id="KW-0812">Transmembrane</keyword>
<dbReference type="SMART" id="SM00208">
    <property type="entry name" value="TNFR"/>
    <property type="match status" value="3"/>
</dbReference>
<reference evidence="5 6" key="2">
    <citation type="submission" date="2019-01" db="EMBL/GenBank/DDBJ databases">
        <title>A chromosome length genome reference of the Java medaka (oryzias javanicus).</title>
        <authorList>
            <person name="Herpin A."/>
            <person name="Takehana Y."/>
            <person name="Naruse K."/>
            <person name="Ansai S."/>
            <person name="Kawaguchi M."/>
        </authorList>
    </citation>
    <scope>NUCLEOTIDE SEQUENCE [LARGE SCALE GENOMIC DNA]</scope>
    <source>
        <strain evidence="5">RS831</strain>
        <tissue evidence="5">Whole body</tissue>
    </source>
</reference>
<name>A0A437D8X8_ORYJA</name>
<dbReference type="Gene3D" id="2.10.50.10">
    <property type="entry name" value="Tumor Necrosis Factor Receptor, subunit A, domain 2"/>
    <property type="match status" value="3"/>
</dbReference>
<keyword evidence="6" id="KW-1185">Reference proteome</keyword>
<dbReference type="CDD" id="cd13422">
    <property type="entry name" value="TNFRSF5_teleost"/>
    <property type="match status" value="1"/>
</dbReference>
<evidence type="ECO:0000256" key="2">
    <source>
        <dbReference type="SAM" id="Phobius"/>
    </source>
</evidence>
<evidence type="ECO:0000259" key="4">
    <source>
        <dbReference type="SMART" id="SM00208"/>
    </source>
</evidence>
<organism evidence="5 6">
    <name type="scientific">Oryzias javanicus</name>
    <name type="common">Javanese ricefish</name>
    <name type="synonym">Aplocheilus javanicus</name>
    <dbReference type="NCBI Taxonomy" id="123683"/>
    <lineage>
        <taxon>Eukaryota</taxon>
        <taxon>Metazoa</taxon>
        <taxon>Chordata</taxon>
        <taxon>Craniata</taxon>
        <taxon>Vertebrata</taxon>
        <taxon>Euteleostomi</taxon>
        <taxon>Actinopterygii</taxon>
        <taxon>Neopterygii</taxon>
        <taxon>Teleostei</taxon>
        <taxon>Neoteleostei</taxon>
        <taxon>Acanthomorphata</taxon>
        <taxon>Ovalentaria</taxon>
        <taxon>Atherinomorphae</taxon>
        <taxon>Beloniformes</taxon>
        <taxon>Adrianichthyidae</taxon>
        <taxon>Oryziinae</taxon>
        <taxon>Oryzias</taxon>
    </lineage>
</organism>
<feature type="domain" description="TNFR-Cys" evidence="4">
    <location>
        <begin position="23"/>
        <end position="56"/>
    </location>
</feature>
<dbReference type="GO" id="GO:0035666">
    <property type="term" value="P:TRIF-dependent toll-like receptor signaling pathway"/>
    <property type="evidence" value="ECO:0007669"/>
    <property type="project" value="Ensembl"/>
</dbReference>
<reference evidence="5 6" key="1">
    <citation type="submission" date="2018-11" db="EMBL/GenBank/DDBJ databases">
        <authorList>
            <person name="Lopez-Roques C."/>
            <person name="Donnadieu C."/>
            <person name="Bouchez O."/>
            <person name="Klopp C."/>
            <person name="Cabau C."/>
            <person name="Zahm M."/>
        </authorList>
    </citation>
    <scope>NUCLEOTIDE SEQUENCE [LARGE SCALE GENOMIC DNA]</scope>
    <source>
        <strain evidence="5">RS831</strain>
        <tissue evidence="5">Whole body</tissue>
    </source>
</reference>
<dbReference type="InterPro" id="IPR034053">
    <property type="entry name" value="TNFRSF5_N_teleost"/>
</dbReference>
<dbReference type="SUPFAM" id="SSF57586">
    <property type="entry name" value="TNF receptor-like"/>
    <property type="match status" value="3"/>
</dbReference>
<gene>
    <name evidence="5" type="ORF">OJAV_G00070120</name>
</gene>
<dbReference type="PANTHER" id="PTHR46875">
    <property type="entry name" value="TUMOR NECROSIS FACTOR RECEPTOR SUPERFAMILY MEMBER 5"/>
    <property type="match status" value="1"/>
</dbReference>
<sequence length="301" mass="32918">MAFLAFLILTVALVAVDAEDLHCDPQTQFEQDGRCCNMCPPGNKMHSGSLCNDPVCVPCEKGEYQDKYTAENTCRNQPYCDPNKNFKIPANLETTVKHVCSCEDGFHCSSVDCITCEAHTPCAEGSGVQTKGSHASDTVCEKCPDGTFSNESSAEDACRTWTKCGAGFYAETVGTDRSDNICAQYRGHVVAIVLGVLVLIAVIVGVVVWRLYRRRSGSMMSEKEPTCVECIGSTEYRPTPIREEETKTPVENDDIGITENGNCVAQEDGNQIKLSRQESQVDTTTEHSTLFSSSSERPESF</sequence>
<feature type="domain" description="TNFR-Cys" evidence="4">
    <location>
        <begin position="143"/>
        <end position="182"/>
    </location>
</feature>
<dbReference type="InterPro" id="IPR052135">
    <property type="entry name" value="TNFRSF5"/>
</dbReference>
<evidence type="ECO:0000256" key="3">
    <source>
        <dbReference type="SAM" id="SignalP"/>
    </source>
</evidence>
<feature type="transmembrane region" description="Helical" evidence="2">
    <location>
        <begin position="189"/>
        <end position="212"/>
    </location>
</feature>
<dbReference type="GO" id="GO:0009897">
    <property type="term" value="C:external side of plasma membrane"/>
    <property type="evidence" value="ECO:0007669"/>
    <property type="project" value="Ensembl"/>
</dbReference>
<feature type="domain" description="TNFR-Cys" evidence="4">
    <location>
        <begin position="100"/>
        <end position="140"/>
    </location>
</feature>
<feature type="signal peptide" evidence="3">
    <location>
        <begin position="1"/>
        <end position="18"/>
    </location>
</feature>
<keyword evidence="3" id="KW-0732">Signal</keyword>
<evidence type="ECO:0000256" key="1">
    <source>
        <dbReference type="SAM" id="MobiDB-lite"/>
    </source>
</evidence>